<gene>
    <name evidence="1" type="ORF">ACELLULO517_28155</name>
</gene>
<name>A0A964E7L0_9PROT</name>
<sequence length="83" mass="8935">MAFPGSNMDNVLTKISAATMALQSLIAQLKENGTLAEGDIDKMQARAMEYAAMLKEHGGSGAQVAGARIEQDLFLFFDIIKND</sequence>
<dbReference type="RefSeq" id="WP_227310850.1">
    <property type="nucleotide sequence ID" value="NZ_JAESVA010000030.1"/>
</dbReference>
<comment type="caution">
    <text evidence="1">The sequence shown here is derived from an EMBL/GenBank/DDBJ whole genome shotgun (WGS) entry which is preliminary data.</text>
</comment>
<dbReference type="EMBL" id="JAESVA010000030">
    <property type="protein sequence ID" value="MCB8884118.1"/>
    <property type="molecule type" value="Genomic_DNA"/>
</dbReference>
<evidence type="ECO:0000313" key="2">
    <source>
        <dbReference type="Proteomes" id="UP000721844"/>
    </source>
</evidence>
<evidence type="ECO:0000313" key="1">
    <source>
        <dbReference type="EMBL" id="MCB8884118.1"/>
    </source>
</evidence>
<dbReference type="AlphaFoldDB" id="A0A964E7L0"/>
<accession>A0A964E7L0</accession>
<proteinExistence type="predicted"/>
<protein>
    <submittedName>
        <fullName evidence="1">Uncharacterized protein</fullName>
    </submittedName>
</protein>
<dbReference type="Proteomes" id="UP000721844">
    <property type="component" value="Unassembled WGS sequence"/>
</dbReference>
<reference evidence="1 2" key="1">
    <citation type="journal article" date="2021" name="Microorganisms">
        <title>Acidisoma silvae sp. nov. and Acidisomacellulosilytica sp. nov., Two Acidophilic Bacteria Isolated from Decaying Wood, Hydrolyzing Cellulose and Producing Poly-3-hydroxybutyrate.</title>
        <authorList>
            <person name="Mieszkin S."/>
            <person name="Pouder E."/>
            <person name="Uroz S."/>
            <person name="Simon-Colin C."/>
            <person name="Alain K."/>
        </authorList>
    </citation>
    <scope>NUCLEOTIDE SEQUENCE [LARGE SCALE GENOMIC DNA]</scope>
    <source>
        <strain evidence="1 2">HW T5.17</strain>
    </source>
</reference>
<organism evidence="1 2">
    <name type="scientific">Acidisoma cellulosilyticum</name>
    <dbReference type="NCBI Taxonomy" id="2802395"/>
    <lineage>
        <taxon>Bacteria</taxon>
        <taxon>Pseudomonadati</taxon>
        <taxon>Pseudomonadota</taxon>
        <taxon>Alphaproteobacteria</taxon>
        <taxon>Acetobacterales</taxon>
        <taxon>Acidocellaceae</taxon>
        <taxon>Acidisoma</taxon>
    </lineage>
</organism>
<keyword evidence="2" id="KW-1185">Reference proteome</keyword>